<proteinExistence type="inferred from homology"/>
<protein>
    <recommendedName>
        <fullName evidence="6">SURF1-like protein</fullName>
    </recommendedName>
</protein>
<evidence type="ECO:0000256" key="3">
    <source>
        <dbReference type="ARBA" id="ARBA00022692"/>
    </source>
</evidence>
<dbReference type="EMBL" id="BMDI01000002">
    <property type="protein sequence ID" value="GGI19936.1"/>
    <property type="molecule type" value="Genomic_DNA"/>
</dbReference>
<evidence type="ECO:0000256" key="6">
    <source>
        <dbReference type="RuleBase" id="RU363076"/>
    </source>
</evidence>
<dbReference type="CDD" id="cd06662">
    <property type="entry name" value="SURF1"/>
    <property type="match status" value="1"/>
</dbReference>
<evidence type="ECO:0000256" key="4">
    <source>
        <dbReference type="ARBA" id="ARBA00022989"/>
    </source>
</evidence>
<comment type="caution">
    <text evidence="7">The sequence shown here is derived from an EMBL/GenBank/DDBJ whole genome shotgun (WGS) entry which is preliminary data.</text>
</comment>
<keyword evidence="4 6" id="KW-1133">Transmembrane helix</keyword>
<organism evidence="7 8">
    <name type="scientific">Oxalicibacterium faecigallinarum</name>
    <dbReference type="NCBI Taxonomy" id="573741"/>
    <lineage>
        <taxon>Bacteria</taxon>
        <taxon>Pseudomonadati</taxon>
        <taxon>Pseudomonadota</taxon>
        <taxon>Betaproteobacteria</taxon>
        <taxon>Burkholderiales</taxon>
        <taxon>Oxalobacteraceae</taxon>
        <taxon>Oxalicibacterium</taxon>
    </lineage>
</organism>
<dbReference type="AlphaFoldDB" id="A0A8J3F3C0"/>
<dbReference type="InterPro" id="IPR045214">
    <property type="entry name" value="Surf1/Surf4"/>
</dbReference>
<evidence type="ECO:0000256" key="1">
    <source>
        <dbReference type="ARBA" id="ARBA00004370"/>
    </source>
</evidence>
<sequence length="240" mass="26917">MQISFRFRIVPFIVSVVLVATGVSLAQWQTRRADEKQAIENMRQTRQSAPVLMLEQVPAEMAEIEFRRVQLYGQFISGWPIYLDNRPYKGQAGFYLAMPFKMAAGGQHVLVMRGWIPRDVADRTRLPPIVTPAGDVVIEGVVRNGIGQVMQLGKPDALRPGAIVQNLQLEELAKASGLSMAPLVVEQTDATIRMDDQLVRDWPLPSSGIDKHRGYAFQWYGLALMACVFFVVTGFRRGRT</sequence>
<dbReference type="InterPro" id="IPR002994">
    <property type="entry name" value="Surf1/Shy1"/>
</dbReference>
<evidence type="ECO:0000313" key="8">
    <source>
        <dbReference type="Proteomes" id="UP000642180"/>
    </source>
</evidence>
<accession>A0A8J3F3C0</accession>
<reference evidence="8" key="1">
    <citation type="journal article" date="2019" name="Int. J. Syst. Evol. Microbiol.">
        <title>The Global Catalogue of Microorganisms (GCM) 10K type strain sequencing project: providing services to taxonomists for standard genome sequencing and annotation.</title>
        <authorList>
            <consortium name="The Broad Institute Genomics Platform"/>
            <consortium name="The Broad Institute Genome Sequencing Center for Infectious Disease"/>
            <person name="Wu L."/>
            <person name="Ma J."/>
        </authorList>
    </citation>
    <scope>NUCLEOTIDE SEQUENCE [LARGE SCALE GENOMIC DNA]</scope>
    <source>
        <strain evidence="8">CCM 2767</strain>
    </source>
</reference>
<comment type="caution">
    <text evidence="6">Lacks conserved residue(s) required for the propagation of feature annotation.</text>
</comment>
<evidence type="ECO:0000256" key="5">
    <source>
        <dbReference type="ARBA" id="ARBA00023136"/>
    </source>
</evidence>
<keyword evidence="5 6" id="KW-0472">Membrane</keyword>
<dbReference type="Pfam" id="PF02104">
    <property type="entry name" value="SURF1"/>
    <property type="match status" value="1"/>
</dbReference>
<dbReference type="PROSITE" id="PS50895">
    <property type="entry name" value="SURF1"/>
    <property type="match status" value="1"/>
</dbReference>
<dbReference type="PANTHER" id="PTHR23427:SF2">
    <property type="entry name" value="SURFEIT LOCUS PROTEIN 1"/>
    <property type="match status" value="1"/>
</dbReference>
<keyword evidence="3 6" id="KW-0812">Transmembrane</keyword>
<evidence type="ECO:0000313" key="7">
    <source>
        <dbReference type="EMBL" id="GGI19936.1"/>
    </source>
</evidence>
<evidence type="ECO:0000256" key="2">
    <source>
        <dbReference type="ARBA" id="ARBA00007165"/>
    </source>
</evidence>
<keyword evidence="6" id="KW-1003">Cell membrane</keyword>
<dbReference type="PANTHER" id="PTHR23427">
    <property type="entry name" value="SURFEIT LOCUS PROTEIN"/>
    <property type="match status" value="1"/>
</dbReference>
<dbReference type="GO" id="GO:0005886">
    <property type="term" value="C:plasma membrane"/>
    <property type="evidence" value="ECO:0007669"/>
    <property type="project" value="UniProtKB-SubCell"/>
</dbReference>
<comment type="similarity">
    <text evidence="2 6">Belongs to the SURF1 family.</text>
</comment>
<comment type="subcellular location">
    <subcellularLocation>
        <location evidence="6">Cell membrane</location>
        <topology evidence="6">Multi-pass membrane protein</topology>
    </subcellularLocation>
    <subcellularLocation>
        <location evidence="1">Membrane</location>
    </subcellularLocation>
</comment>
<dbReference type="Proteomes" id="UP000642180">
    <property type="component" value="Unassembled WGS sequence"/>
</dbReference>
<dbReference type="RefSeq" id="WP_188381358.1">
    <property type="nucleotide sequence ID" value="NZ_BMDI01000002.1"/>
</dbReference>
<keyword evidence="8" id="KW-1185">Reference proteome</keyword>
<gene>
    <name evidence="7" type="ORF">GCM10008066_21520</name>
</gene>
<feature type="transmembrane region" description="Helical" evidence="6">
    <location>
        <begin position="217"/>
        <end position="235"/>
    </location>
</feature>
<name>A0A8J3F3C0_9BURK</name>